<dbReference type="STRING" id="69279.BG36_22375"/>
<protein>
    <submittedName>
        <fullName evidence="2">Uncharacterized protein DUF1403</fullName>
    </submittedName>
</protein>
<keyword evidence="4" id="KW-1185">Reference proteome</keyword>
<dbReference type="Proteomes" id="UP000019849">
    <property type="component" value="Unassembled WGS sequence"/>
</dbReference>
<sequence length="324" mass="34673">MRKRSDSLPGYEPALAMPQAVPRLPGWVSARRDAADPATALFVAGAALHAMDTLVRAEPIWAGAWRNRLALACAGRACRLAGRTETPEALRDAWYLCPKGSDPGPAGNLFSAWRRLASQRPHVDADGLAATAGLMGLSGDMDWQALAGAVEAEATSGKPAPVAAAAAAARIMALESRTELLCWWLADLVLARCLGWDRAVPMTMSMAFDPVLRVEGGRSKRIRPNDPGFEQALCLACVEGVASALGEAAILARRAQRLLEVAPKLRAKGARDALDLLLGDDAVAGTLATRRLSRFASRRLFARLEQFEAVRELTGRPGFRIYGL</sequence>
<gene>
    <name evidence="1" type="ORF">BG36_22375</name>
    <name evidence="2" type="ORF">DES43_106133</name>
</gene>
<reference evidence="1 3" key="1">
    <citation type="submission" date="2014-02" db="EMBL/GenBank/DDBJ databases">
        <title>Aquamicrobium defluvii Genome sequencing.</title>
        <authorList>
            <person name="Wang X."/>
        </authorList>
    </citation>
    <scope>NUCLEOTIDE SEQUENCE [LARGE SCALE GENOMIC DNA]</scope>
    <source>
        <strain evidence="1 3">W13Z1</strain>
    </source>
</reference>
<dbReference type="Proteomes" id="UP000294958">
    <property type="component" value="Unassembled WGS sequence"/>
</dbReference>
<dbReference type="RefSeq" id="WP_084496423.1">
    <property type="nucleotide sequence ID" value="NZ_KK073881.1"/>
</dbReference>
<dbReference type="HOGENOM" id="CLU_077136_0_0_5"/>
<name>A0A011UU52_9HYPH</name>
<dbReference type="EMBL" id="SNZF01000006">
    <property type="protein sequence ID" value="TDR36234.1"/>
    <property type="molecule type" value="Genomic_DNA"/>
</dbReference>
<dbReference type="AlphaFoldDB" id="A0A011UU52"/>
<dbReference type="Pfam" id="PF07183">
    <property type="entry name" value="DUF1403"/>
    <property type="match status" value="1"/>
</dbReference>
<evidence type="ECO:0000313" key="3">
    <source>
        <dbReference type="Proteomes" id="UP000019849"/>
    </source>
</evidence>
<organism evidence="1 3">
    <name type="scientific">Aquamicrobium defluvii</name>
    <dbReference type="NCBI Taxonomy" id="69279"/>
    <lineage>
        <taxon>Bacteria</taxon>
        <taxon>Pseudomonadati</taxon>
        <taxon>Pseudomonadota</taxon>
        <taxon>Alphaproteobacteria</taxon>
        <taxon>Hyphomicrobiales</taxon>
        <taxon>Phyllobacteriaceae</taxon>
        <taxon>Aquamicrobium</taxon>
    </lineage>
</organism>
<reference evidence="2 4" key="2">
    <citation type="submission" date="2019-03" db="EMBL/GenBank/DDBJ databases">
        <title>Genomic Encyclopedia of Type Strains, Phase IV (KMG-IV): sequencing the most valuable type-strain genomes for metagenomic binning, comparative biology and taxonomic classification.</title>
        <authorList>
            <person name="Goeker M."/>
        </authorList>
    </citation>
    <scope>NUCLEOTIDE SEQUENCE [LARGE SCALE GENOMIC DNA]</scope>
    <source>
        <strain evidence="2 4">DSM 11603</strain>
    </source>
</reference>
<dbReference type="EMBL" id="JENY01000007">
    <property type="protein sequence ID" value="EXL09393.1"/>
    <property type="molecule type" value="Genomic_DNA"/>
</dbReference>
<proteinExistence type="predicted"/>
<dbReference type="eggNOG" id="ENOG502Z8P4">
    <property type="taxonomic scope" value="Bacteria"/>
</dbReference>
<evidence type="ECO:0000313" key="4">
    <source>
        <dbReference type="Proteomes" id="UP000294958"/>
    </source>
</evidence>
<comment type="caution">
    <text evidence="1">The sequence shown here is derived from an EMBL/GenBank/DDBJ whole genome shotgun (WGS) entry which is preliminary data.</text>
</comment>
<dbReference type="PATRIC" id="fig|69279.3.peg.1399"/>
<dbReference type="InterPro" id="IPR009843">
    <property type="entry name" value="DUF1403"/>
</dbReference>
<evidence type="ECO:0000313" key="2">
    <source>
        <dbReference type="EMBL" id="TDR36234.1"/>
    </source>
</evidence>
<accession>A0A011UU52</accession>
<evidence type="ECO:0000313" key="1">
    <source>
        <dbReference type="EMBL" id="EXL09393.1"/>
    </source>
</evidence>